<comment type="subcellular location">
    <subcellularLocation>
        <location evidence="1">Cytoplasm</location>
        <location evidence="1">Cytoskeleton</location>
        <location evidence="1">Spindle</location>
    </subcellularLocation>
</comment>
<keyword evidence="4" id="KW-0132">Cell division</keyword>
<protein>
    <submittedName>
        <fullName evidence="11">HAUS augmin-like complex subunit-like protein</fullName>
    </submittedName>
</protein>
<dbReference type="PANTHER" id="PTHR19378">
    <property type="entry name" value="GOLGIN- RELATED"/>
    <property type="match status" value="1"/>
</dbReference>
<dbReference type="GO" id="GO:0051301">
    <property type="term" value="P:cell division"/>
    <property type="evidence" value="ECO:0007669"/>
    <property type="project" value="UniProtKB-KW"/>
</dbReference>
<dbReference type="EMBL" id="LXQA010250129">
    <property type="protein sequence ID" value="MCI37942.1"/>
    <property type="molecule type" value="Genomic_DNA"/>
</dbReference>
<evidence type="ECO:0000256" key="6">
    <source>
        <dbReference type="ARBA" id="ARBA00022776"/>
    </source>
</evidence>
<evidence type="ECO:0000256" key="8">
    <source>
        <dbReference type="ARBA" id="ARBA00023212"/>
    </source>
</evidence>
<evidence type="ECO:0000256" key="4">
    <source>
        <dbReference type="ARBA" id="ARBA00022618"/>
    </source>
</evidence>
<feature type="domain" description="HAUS augmin-like complex subunit 3 N-terminal" evidence="10">
    <location>
        <begin position="32"/>
        <end position="62"/>
    </location>
</feature>
<name>A0A392RNZ8_9FABA</name>
<evidence type="ECO:0000256" key="9">
    <source>
        <dbReference type="ARBA" id="ARBA00023306"/>
    </source>
</evidence>
<comment type="caution">
    <text evidence="11">The sequence shown here is derived from an EMBL/GenBank/DDBJ whole genome shotgun (WGS) entry which is preliminary data.</text>
</comment>
<dbReference type="Proteomes" id="UP000265520">
    <property type="component" value="Unassembled WGS sequence"/>
</dbReference>
<keyword evidence="6" id="KW-0498">Mitosis</keyword>
<accession>A0A392RNZ8</accession>
<dbReference type="Pfam" id="PF14932">
    <property type="entry name" value="HAUS-augmin3"/>
    <property type="match status" value="1"/>
</dbReference>
<evidence type="ECO:0000256" key="1">
    <source>
        <dbReference type="ARBA" id="ARBA00004186"/>
    </source>
</evidence>
<organism evidence="11 12">
    <name type="scientific">Trifolium medium</name>
    <dbReference type="NCBI Taxonomy" id="97028"/>
    <lineage>
        <taxon>Eukaryota</taxon>
        <taxon>Viridiplantae</taxon>
        <taxon>Streptophyta</taxon>
        <taxon>Embryophyta</taxon>
        <taxon>Tracheophyta</taxon>
        <taxon>Spermatophyta</taxon>
        <taxon>Magnoliopsida</taxon>
        <taxon>eudicotyledons</taxon>
        <taxon>Gunneridae</taxon>
        <taxon>Pentapetalae</taxon>
        <taxon>rosids</taxon>
        <taxon>fabids</taxon>
        <taxon>Fabales</taxon>
        <taxon>Fabaceae</taxon>
        <taxon>Papilionoideae</taxon>
        <taxon>50 kb inversion clade</taxon>
        <taxon>NPAAA clade</taxon>
        <taxon>Hologalegina</taxon>
        <taxon>IRL clade</taxon>
        <taxon>Trifolieae</taxon>
        <taxon>Trifolium</taxon>
    </lineage>
</organism>
<dbReference type="GO" id="GO:0051225">
    <property type="term" value="P:spindle assembly"/>
    <property type="evidence" value="ECO:0007669"/>
    <property type="project" value="InterPro"/>
</dbReference>
<dbReference type="GO" id="GO:0031023">
    <property type="term" value="P:microtubule organizing center organization"/>
    <property type="evidence" value="ECO:0007669"/>
    <property type="project" value="TreeGrafter"/>
</dbReference>
<dbReference type="InterPro" id="IPR032733">
    <property type="entry name" value="HAUS3_N"/>
</dbReference>
<keyword evidence="3" id="KW-0963">Cytoplasm</keyword>
<sequence>MSGARLCTLLGELGYEGTKSGSDSLDPDSFEWPFQYEDTRPILHWICSTLRPSNILSISELSQ</sequence>
<dbReference type="GO" id="GO:0070652">
    <property type="term" value="C:HAUS complex"/>
    <property type="evidence" value="ECO:0007669"/>
    <property type="project" value="InterPro"/>
</dbReference>
<proteinExistence type="inferred from homology"/>
<keyword evidence="12" id="KW-1185">Reference proteome</keyword>
<evidence type="ECO:0000256" key="3">
    <source>
        <dbReference type="ARBA" id="ARBA00022490"/>
    </source>
</evidence>
<evidence type="ECO:0000259" key="10">
    <source>
        <dbReference type="Pfam" id="PF14932"/>
    </source>
</evidence>
<dbReference type="GO" id="GO:0072686">
    <property type="term" value="C:mitotic spindle"/>
    <property type="evidence" value="ECO:0007669"/>
    <property type="project" value="TreeGrafter"/>
</dbReference>
<evidence type="ECO:0000256" key="7">
    <source>
        <dbReference type="ARBA" id="ARBA00023054"/>
    </source>
</evidence>
<dbReference type="GO" id="GO:0005815">
    <property type="term" value="C:microtubule organizing center"/>
    <property type="evidence" value="ECO:0007669"/>
    <property type="project" value="TreeGrafter"/>
</dbReference>
<keyword evidence="9" id="KW-0131">Cell cycle</keyword>
<dbReference type="InterPro" id="IPR026206">
    <property type="entry name" value="HAUS3"/>
</dbReference>
<comment type="similarity">
    <text evidence="2">Belongs to the HAUS3 family.</text>
</comment>
<dbReference type="PANTHER" id="PTHR19378:SF0">
    <property type="entry name" value="HAUS AUGMIN-LIKE COMPLEX SUBUNIT 3"/>
    <property type="match status" value="1"/>
</dbReference>
<evidence type="ECO:0000313" key="11">
    <source>
        <dbReference type="EMBL" id="MCI37942.1"/>
    </source>
</evidence>
<dbReference type="GO" id="GO:0005874">
    <property type="term" value="C:microtubule"/>
    <property type="evidence" value="ECO:0007669"/>
    <property type="project" value="UniProtKB-KW"/>
</dbReference>
<dbReference type="AlphaFoldDB" id="A0A392RNZ8"/>
<reference evidence="11 12" key="1">
    <citation type="journal article" date="2018" name="Front. Plant Sci.">
        <title>Red Clover (Trifolium pratense) and Zigzag Clover (T. medium) - A Picture of Genomic Similarities and Differences.</title>
        <authorList>
            <person name="Dluhosova J."/>
            <person name="Istvanek J."/>
            <person name="Nedelnik J."/>
            <person name="Repkova J."/>
        </authorList>
    </citation>
    <scope>NUCLEOTIDE SEQUENCE [LARGE SCALE GENOMIC DNA]</scope>
    <source>
        <strain evidence="12">cv. 10/8</strain>
        <tissue evidence="11">Leaf</tissue>
    </source>
</reference>
<keyword evidence="8" id="KW-0206">Cytoskeleton</keyword>
<evidence type="ECO:0000256" key="2">
    <source>
        <dbReference type="ARBA" id="ARBA00009645"/>
    </source>
</evidence>
<keyword evidence="7" id="KW-0175">Coiled coil</keyword>
<keyword evidence="5" id="KW-0493">Microtubule</keyword>
<evidence type="ECO:0000313" key="12">
    <source>
        <dbReference type="Proteomes" id="UP000265520"/>
    </source>
</evidence>
<evidence type="ECO:0000256" key="5">
    <source>
        <dbReference type="ARBA" id="ARBA00022701"/>
    </source>
</evidence>